<dbReference type="EMBL" id="NOZP01000007">
    <property type="protein sequence ID" value="OYD17370.1"/>
    <property type="molecule type" value="Genomic_DNA"/>
</dbReference>
<organism evidence="1 2">
    <name type="scientific">candidate division WOR-3 bacterium JGI_Cruoil_03_51_56</name>
    <dbReference type="NCBI Taxonomy" id="1973747"/>
    <lineage>
        <taxon>Bacteria</taxon>
        <taxon>Bacteria division WOR-3</taxon>
    </lineage>
</organism>
<reference evidence="1 2" key="1">
    <citation type="submission" date="2017-07" db="EMBL/GenBank/DDBJ databases">
        <title>Recovery of genomes from metagenomes via a dereplication, aggregation, and scoring strategy.</title>
        <authorList>
            <person name="Sieber C.M."/>
            <person name="Probst A.J."/>
            <person name="Sharrar A."/>
            <person name="Thomas B.C."/>
            <person name="Hess M."/>
            <person name="Tringe S.G."/>
            <person name="Banfield J.F."/>
        </authorList>
    </citation>
    <scope>NUCLEOTIDE SEQUENCE [LARGE SCALE GENOMIC DNA]</scope>
    <source>
        <strain evidence="1">JGI_Cruoil_03_51_56</strain>
    </source>
</reference>
<dbReference type="Gene3D" id="2.40.160.130">
    <property type="entry name" value="Capsule assembly protein Wzi"/>
    <property type="match status" value="1"/>
</dbReference>
<dbReference type="Proteomes" id="UP000215559">
    <property type="component" value="Unassembled WGS sequence"/>
</dbReference>
<dbReference type="Pfam" id="PF14052">
    <property type="entry name" value="Caps_assemb_Wzi"/>
    <property type="match status" value="1"/>
</dbReference>
<evidence type="ECO:0008006" key="3">
    <source>
        <dbReference type="Google" id="ProtNLM"/>
    </source>
</evidence>
<accession>A0A235BYE2</accession>
<dbReference type="InterPro" id="IPR026950">
    <property type="entry name" value="Caps_assemb_Wzi"/>
</dbReference>
<dbReference type="AlphaFoldDB" id="A0A235BYE2"/>
<protein>
    <recommendedName>
        <fullName evidence="3">Capsule assembly Wzi family protein</fullName>
    </recommendedName>
</protein>
<dbReference type="InterPro" id="IPR038636">
    <property type="entry name" value="Wzi_sf"/>
</dbReference>
<sequence>MRYIAVLALAGIAVAGSENIPTDSWIYDALDLLKTSSFIHSMPSTSRPWTRSEAAALVAEADSASRFGKTGLAQMAALQRLRTEFRNELPDLHCKVGPRRPLLSIRVPGAENRYARADFFSRTGLSQDRQSLSIGTVFSNRPADKFCLYERIELTGFHPDSFGVIDSSGHHLYGKRVNPWQDLAIFEMELAYLSFKIPWLRLEIGRDGFSFGPGYVSSVMLSDNAPSLDHIQLCASYKNFKFLSFTSYLSRWGAKHRFLSTQRAELSLWNRVTLGGAMMNVYSWDSLQTTDLAGMMNPLLPIYFSVANSDHGDNFLVGWDAVVYLPRVKVYGQLFLDNYEFIKRENPPCNAFAWQVGGFWAPNLGPETRFEYARINPFTYYHRVYHIMYENYEIPLGHELGPDADELYASIGFNPFVQLKLSLIGTYTRRGYYNRGDFERKSWHGGEPLPGQFPAGEVDRTVRLGPEVYWRPFRDLSITGSVKYWQSGNYQGVPEDDQSGLDLSLYLEYRY</sequence>
<evidence type="ECO:0000313" key="2">
    <source>
        <dbReference type="Proteomes" id="UP000215559"/>
    </source>
</evidence>
<comment type="caution">
    <text evidence="1">The sequence shown here is derived from an EMBL/GenBank/DDBJ whole genome shotgun (WGS) entry which is preliminary data.</text>
</comment>
<evidence type="ECO:0000313" key="1">
    <source>
        <dbReference type="EMBL" id="OYD17370.1"/>
    </source>
</evidence>
<name>A0A235BYE2_UNCW3</name>
<gene>
    <name evidence="1" type="ORF">CH330_00355</name>
</gene>
<proteinExistence type="predicted"/>